<proteinExistence type="predicted"/>
<protein>
    <submittedName>
        <fullName evidence="1">Uncharacterized protein</fullName>
    </submittedName>
</protein>
<dbReference type="PATRIC" id="fig|566551.4.peg.1955"/>
<dbReference type="EMBL" id="ATDT01000020">
    <property type="protein sequence ID" value="EPF16896.1"/>
    <property type="molecule type" value="Genomic_DNA"/>
</dbReference>
<organism evidence="1 2">
    <name type="scientific">Cedecea davisae DSM 4568</name>
    <dbReference type="NCBI Taxonomy" id="566551"/>
    <lineage>
        <taxon>Bacteria</taxon>
        <taxon>Pseudomonadati</taxon>
        <taxon>Pseudomonadota</taxon>
        <taxon>Gammaproteobacteria</taxon>
        <taxon>Enterobacterales</taxon>
        <taxon>Enterobacteriaceae</taxon>
        <taxon>Cedecea</taxon>
    </lineage>
</organism>
<comment type="caution">
    <text evidence="1">The sequence shown here is derived from an EMBL/GenBank/DDBJ whole genome shotgun (WGS) entry which is preliminary data.</text>
</comment>
<reference evidence="1 2" key="1">
    <citation type="submission" date="2013-04" db="EMBL/GenBank/DDBJ databases">
        <authorList>
            <person name="Weinstock G."/>
            <person name="Sodergren E."/>
            <person name="Lobos E.A."/>
            <person name="Fulton L."/>
            <person name="Fulton R."/>
            <person name="Courtney L."/>
            <person name="Fronick C."/>
            <person name="O'Laughlin M."/>
            <person name="Godfrey J."/>
            <person name="Wilson R.M."/>
            <person name="Miner T."/>
            <person name="Farmer C."/>
            <person name="Delehaunty K."/>
            <person name="Cordes M."/>
            <person name="Minx P."/>
            <person name="Tomlinson C."/>
            <person name="Chen J."/>
            <person name="Wollam A."/>
            <person name="Pepin K.H."/>
            <person name="Palsikar V.B."/>
            <person name="Zhang X."/>
            <person name="Suruliraj S."/>
            <person name="Perna N.T."/>
            <person name="Plunkett G."/>
            <person name="Warren W."/>
            <person name="Mitreva M."/>
            <person name="Mardis E.R."/>
            <person name="Wilson R.K."/>
        </authorList>
    </citation>
    <scope>NUCLEOTIDE SEQUENCE [LARGE SCALE GENOMIC DNA]</scope>
    <source>
        <strain evidence="1 2">DSM 4568</strain>
    </source>
</reference>
<gene>
    <name evidence="1" type="ORF">HMPREF0201_02131</name>
</gene>
<accession>S3IWG1</accession>
<sequence length="76" mass="8692">MALNASQQNSPKNKVPLHITDVCNSNEKIIFDEKDTCAKNQHQYTKPLRKIKFNPDVTFNKPIPGAVKKLYDMGEF</sequence>
<dbReference type="AlphaFoldDB" id="S3IWG1"/>
<name>S3IWG1_9ENTR</name>
<dbReference type="Proteomes" id="UP000014585">
    <property type="component" value="Unassembled WGS sequence"/>
</dbReference>
<evidence type="ECO:0000313" key="2">
    <source>
        <dbReference type="Proteomes" id="UP000014585"/>
    </source>
</evidence>
<evidence type="ECO:0000313" key="1">
    <source>
        <dbReference type="EMBL" id="EPF16896.1"/>
    </source>
</evidence>
<dbReference type="HOGENOM" id="CLU_2647872_0_0_6"/>